<accession>A0AAU6TPF9</accession>
<keyword evidence="1" id="KW-0472">Membrane</keyword>
<organism evidence="2">
    <name type="scientific">bacterium 19MO02SH05</name>
    <dbReference type="NCBI Taxonomy" id="2920696"/>
    <lineage>
        <taxon>Bacteria</taxon>
    </lineage>
</organism>
<feature type="transmembrane region" description="Helical" evidence="1">
    <location>
        <begin position="12"/>
        <end position="30"/>
    </location>
</feature>
<gene>
    <name evidence="2" type="ORF">MRL64_16480</name>
</gene>
<dbReference type="AlphaFoldDB" id="A0AAU6TPF9"/>
<name>A0AAU6TPF9_UNCXX</name>
<dbReference type="EMBL" id="CP095343">
    <property type="protein sequence ID" value="XAG63464.1"/>
    <property type="molecule type" value="Genomic_DNA"/>
</dbReference>
<sequence>MINDLSTSDVIAISAVLISIISLASTILQARANKKHNVLSVRPSLNLNWDLTGSNKISCSISNGGIGPAYLSSLYFKLSDERIQIKSYRDFINFFNEQVSKEFEQDYGTRFDIRYCGFDDQAVIPAGNSLFMMEFYNNNRLNHGDVLKYIKDFQLEVSYKCAYGKCYCYESTSIDRLLELP</sequence>
<proteinExistence type="predicted"/>
<keyword evidence="1" id="KW-1133">Transmembrane helix</keyword>
<reference evidence="2" key="1">
    <citation type="submission" date="2022-03" db="EMBL/GenBank/DDBJ databases">
        <title>Sea Food Isolates.</title>
        <authorList>
            <person name="Li c."/>
        </authorList>
    </citation>
    <scope>NUCLEOTIDE SEQUENCE</scope>
    <source>
        <strain evidence="2">19MO02SH05</strain>
    </source>
</reference>
<evidence type="ECO:0000256" key="1">
    <source>
        <dbReference type="SAM" id="Phobius"/>
    </source>
</evidence>
<evidence type="ECO:0000313" key="2">
    <source>
        <dbReference type="EMBL" id="XAG63464.1"/>
    </source>
</evidence>
<keyword evidence="1" id="KW-0812">Transmembrane</keyword>
<protein>
    <submittedName>
        <fullName evidence="2">Uncharacterized protein</fullName>
    </submittedName>
</protein>